<evidence type="ECO:0000313" key="3">
    <source>
        <dbReference type="Proteomes" id="UP000297951"/>
    </source>
</evidence>
<feature type="transmembrane region" description="Helical" evidence="1">
    <location>
        <begin position="49"/>
        <end position="68"/>
    </location>
</feature>
<name>A0A4Y9F5P5_9MICC</name>
<keyword evidence="1" id="KW-0812">Transmembrane</keyword>
<comment type="caution">
    <text evidence="2">The sequence shown here is derived from an EMBL/GenBank/DDBJ whole genome shotgun (WGS) entry which is preliminary data.</text>
</comment>
<accession>A0A4Y9F5P5</accession>
<feature type="transmembrane region" description="Helical" evidence="1">
    <location>
        <begin position="16"/>
        <end position="37"/>
    </location>
</feature>
<dbReference type="Proteomes" id="UP000297951">
    <property type="component" value="Unassembled WGS sequence"/>
</dbReference>
<dbReference type="AlphaFoldDB" id="A0A4Y9F5P5"/>
<keyword evidence="1" id="KW-1133">Transmembrane helix</keyword>
<keyword evidence="1" id="KW-0472">Membrane</keyword>
<protein>
    <submittedName>
        <fullName evidence="2">Uncharacterized protein</fullName>
    </submittedName>
</protein>
<dbReference type="RefSeq" id="WP_135011932.1">
    <property type="nucleotide sequence ID" value="NZ_JADGLK010000012.1"/>
</dbReference>
<reference evidence="2 3" key="1">
    <citation type="submission" date="2019-03" db="EMBL/GenBank/DDBJ databases">
        <title>Diversity of the mouse oral microbiome.</title>
        <authorList>
            <person name="Joseph S."/>
            <person name="Aduse-Opoku J."/>
            <person name="Curtis M."/>
            <person name="Wade W."/>
            <person name="Hashim A."/>
        </authorList>
    </citation>
    <scope>NUCLEOTIDE SEQUENCE [LARGE SCALE GENOMIC DNA]</scope>
    <source>
        <strain evidence="3">irhom_31</strain>
    </source>
</reference>
<evidence type="ECO:0000256" key="1">
    <source>
        <dbReference type="SAM" id="Phobius"/>
    </source>
</evidence>
<dbReference type="EMBL" id="SPQC01000012">
    <property type="protein sequence ID" value="TFU22899.1"/>
    <property type="molecule type" value="Genomic_DNA"/>
</dbReference>
<organism evidence="2 3">
    <name type="scientific">Rothia nasimurium</name>
    <dbReference type="NCBI Taxonomy" id="85336"/>
    <lineage>
        <taxon>Bacteria</taxon>
        <taxon>Bacillati</taxon>
        <taxon>Actinomycetota</taxon>
        <taxon>Actinomycetes</taxon>
        <taxon>Micrococcales</taxon>
        <taxon>Micrococcaceae</taxon>
        <taxon>Rothia</taxon>
    </lineage>
</organism>
<feature type="transmembrane region" description="Helical" evidence="1">
    <location>
        <begin position="80"/>
        <end position="98"/>
    </location>
</feature>
<evidence type="ECO:0000313" key="2">
    <source>
        <dbReference type="EMBL" id="TFU22899.1"/>
    </source>
</evidence>
<proteinExistence type="predicted"/>
<feature type="transmembrane region" description="Helical" evidence="1">
    <location>
        <begin position="104"/>
        <end position="125"/>
    </location>
</feature>
<gene>
    <name evidence="2" type="ORF">E4U03_04595</name>
</gene>
<sequence>MITFNRLWHMLSEPRVVTAFFLTIYTVFLIQGVQGLLVPPHPHDEQVQTWTRLLVNGSLVAGGLVGVASTPRGLWQFERAAILFVMAASAVQLFWTVFDPDPGVRWVSLWRSVTILLFLGARYYTIRWARADPGK</sequence>